<dbReference type="AlphaFoldDB" id="A0A1Y2C7C6"/>
<dbReference type="PANTHER" id="PTHR10291">
    <property type="entry name" value="DEHYDRODOLICHYL DIPHOSPHATE SYNTHASE FAMILY MEMBER"/>
    <property type="match status" value="1"/>
</dbReference>
<evidence type="ECO:0000256" key="1">
    <source>
        <dbReference type="ARBA" id="ARBA00005432"/>
    </source>
</evidence>
<sequence>MPTLTTTEPTRTTASHRKASRKSPSIAPLLNAHQRPPPLKQPLLEKSPDPVTTHKPQQPIMPSSPPFLQSIYTWFLSLAMSFLLNILRLGPVPKHVAFVMDGNRRFAKRKGVEVSRGHAEGADKLEETLDWCLKLGVKTVSVYAFSTENFARNKEKEVDPIMKLCTEKFEKFAANSDLVRKHGIAVRVHGRLNLLSQPVLKAASLATKMTVANTNATLNVLMPYTSREEIAYAIKTLVRGVEDGRLEVDDITEEVLEQCFWTGGLNARGKEEEEEGVMGGPLDICVRTSGEVRFSDFMLWQASSTCQIHFLKVYWPDFTFWHMLPALLQYQASYSYLKKERKRRQGDAGFVLNQGFMAQDGAANGCDEKLQLKVMRVKSFLDEVRKQRLNEAVAYA</sequence>
<dbReference type="PROSITE" id="PS01066">
    <property type="entry name" value="UPP_SYNTHASE"/>
    <property type="match status" value="1"/>
</dbReference>
<dbReference type="HAMAP" id="MF_01139">
    <property type="entry name" value="ISPT"/>
    <property type="match status" value="1"/>
</dbReference>
<dbReference type="EC" id="2.5.1.-" evidence="4"/>
<keyword evidence="2 4" id="KW-0808">Transferase</keyword>
<gene>
    <name evidence="6" type="ORF">BCR33DRAFT_718060</name>
</gene>
<dbReference type="FunFam" id="3.40.1180.10:FF:000005">
    <property type="entry name" value="Alkyl transferase"/>
    <property type="match status" value="1"/>
</dbReference>
<dbReference type="Gene3D" id="3.40.1180.10">
    <property type="entry name" value="Decaprenyl diphosphate synthase-like"/>
    <property type="match status" value="1"/>
</dbReference>
<protein>
    <recommendedName>
        <fullName evidence="4">Alkyl transferase</fullName>
        <ecNumber evidence="4">2.5.1.-</ecNumber>
    </recommendedName>
</protein>
<organism evidence="6 7">
    <name type="scientific">Rhizoclosmatium globosum</name>
    <dbReference type="NCBI Taxonomy" id="329046"/>
    <lineage>
        <taxon>Eukaryota</taxon>
        <taxon>Fungi</taxon>
        <taxon>Fungi incertae sedis</taxon>
        <taxon>Chytridiomycota</taxon>
        <taxon>Chytridiomycota incertae sedis</taxon>
        <taxon>Chytridiomycetes</taxon>
        <taxon>Chytridiales</taxon>
        <taxon>Chytriomycetaceae</taxon>
        <taxon>Rhizoclosmatium</taxon>
    </lineage>
</organism>
<dbReference type="InterPro" id="IPR001441">
    <property type="entry name" value="UPP_synth-like"/>
</dbReference>
<feature type="region of interest" description="Disordered" evidence="5">
    <location>
        <begin position="1"/>
        <end position="62"/>
    </location>
</feature>
<comment type="caution">
    <text evidence="6">The sequence shown here is derived from an EMBL/GenBank/DDBJ whole genome shotgun (WGS) entry which is preliminary data.</text>
</comment>
<accession>A0A1Y2C7C6</accession>
<evidence type="ECO:0000313" key="6">
    <source>
        <dbReference type="EMBL" id="ORY42846.1"/>
    </source>
</evidence>
<evidence type="ECO:0000256" key="4">
    <source>
        <dbReference type="RuleBase" id="RU363018"/>
    </source>
</evidence>
<dbReference type="GO" id="GO:0016020">
    <property type="term" value="C:membrane"/>
    <property type="evidence" value="ECO:0007669"/>
    <property type="project" value="TreeGrafter"/>
</dbReference>
<dbReference type="Proteomes" id="UP000193642">
    <property type="component" value="Unassembled WGS sequence"/>
</dbReference>
<dbReference type="GO" id="GO:0005811">
    <property type="term" value="C:lipid droplet"/>
    <property type="evidence" value="ECO:0007669"/>
    <property type="project" value="TreeGrafter"/>
</dbReference>
<dbReference type="GO" id="GO:0045547">
    <property type="term" value="F:ditrans,polycis-polyprenyl diphosphate synthase [(2E,6E)-farnesyl diphosphate specific] activity"/>
    <property type="evidence" value="ECO:0007669"/>
    <property type="project" value="TreeGrafter"/>
</dbReference>
<comment type="similarity">
    <text evidence="1 4">Belongs to the UPP synthase family.</text>
</comment>
<evidence type="ECO:0000313" key="7">
    <source>
        <dbReference type="Proteomes" id="UP000193642"/>
    </source>
</evidence>
<dbReference type="GO" id="GO:0005783">
    <property type="term" value="C:endoplasmic reticulum"/>
    <property type="evidence" value="ECO:0007669"/>
    <property type="project" value="TreeGrafter"/>
</dbReference>
<dbReference type="CDD" id="cd00475">
    <property type="entry name" value="Cis_IPPS"/>
    <property type="match status" value="1"/>
</dbReference>
<reference evidence="6 7" key="1">
    <citation type="submission" date="2016-07" db="EMBL/GenBank/DDBJ databases">
        <title>Pervasive Adenine N6-methylation of Active Genes in Fungi.</title>
        <authorList>
            <consortium name="DOE Joint Genome Institute"/>
            <person name="Mondo S.J."/>
            <person name="Dannebaum R.O."/>
            <person name="Kuo R.C."/>
            <person name="Labutti K."/>
            <person name="Haridas S."/>
            <person name="Kuo A."/>
            <person name="Salamov A."/>
            <person name="Ahrendt S.R."/>
            <person name="Lipzen A."/>
            <person name="Sullivan W."/>
            <person name="Andreopoulos W.B."/>
            <person name="Clum A."/>
            <person name="Lindquist E."/>
            <person name="Daum C."/>
            <person name="Ramamoorthy G.K."/>
            <person name="Gryganskyi A."/>
            <person name="Culley D."/>
            <person name="Magnuson J.K."/>
            <person name="James T.Y."/>
            <person name="O'Malley M.A."/>
            <person name="Stajich J.E."/>
            <person name="Spatafora J.W."/>
            <person name="Visel A."/>
            <person name="Grigoriev I.V."/>
        </authorList>
    </citation>
    <scope>NUCLEOTIDE SEQUENCE [LARGE SCALE GENOMIC DNA]</scope>
    <source>
        <strain evidence="6 7">JEL800</strain>
    </source>
</reference>
<keyword evidence="7" id="KW-1185">Reference proteome</keyword>
<dbReference type="InterPro" id="IPR036424">
    <property type="entry name" value="UPP_synth-like_sf"/>
</dbReference>
<dbReference type="PANTHER" id="PTHR10291:SF43">
    <property type="entry name" value="DEHYDRODOLICHYL DIPHOSPHATE SYNTHASE COMPLEX SUBUNIT DHDDS"/>
    <property type="match status" value="1"/>
</dbReference>
<dbReference type="NCBIfam" id="TIGR00055">
    <property type="entry name" value="uppS"/>
    <property type="match status" value="1"/>
</dbReference>
<evidence type="ECO:0000256" key="5">
    <source>
        <dbReference type="SAM" id="MobiDB-lite"/>
    </source>
</evidence>
<proteinExistence type="inferred from homology"/>
<dbReference type="SUPFAM" id="SSF64005">
    <property type="entry name" value="Undecaprenyl diphosphate synthase"/>
    <property type="match status" value="1"/>
</dbReference>
<name>A0A1Y2C7C6_9FUNG</name>
<feature type="compositionally biased region" description="Low complexity" evidence="5">
    <location>
        <begin position="1"/>
        <end position="13"/>
    </location>
</feature>
<dbReference type="InterPro" id="IPR018520">
    <property type="entry name" value="UPP_synth-like_CS"/>
</dbReference>
<dbReference type="Pfam" id="PF01255">
    <property type="entry name" value="Prenyltransf"/>
    <property type="match status" value="1"/>
</dbReference>
<dbReference type="OrthoDB" id="4173905at2759"/>
<evidence type="ECO:0000256" key="2">
    <source>
        <dbReference type="ARBA" id="ARBA00022679"/>
    </source>
</evidence>
<dbReference type="GO" id="GO:0016094">
    <property type="term" value="P:polyprenol biosynthetic process"/>
    <property type="evidence" value="ECO:0007669"/>
    <property type="project" value="TreeGrafter"/>
</dbReference>
<evidence type="ECO:0000256" key="3">
    <source>
        <dbReference type="ARBA" id="ARBA00022842"/>
    </source>
</evidence>
<dbReference type="STRING" id="329046.A0A1Y2C7C6"/>
<dbReference type="GO" id="GO:1904423">
    <property type="term" value="C:dehydrodolichyl diphosphate synthase complex"/>
    <property type="evidence" value="ECO:0007669"/>
    <property type="project" value="TreeGrafter"/>
</dbReference>
<dbReference type="EMBL" id="MCGO01000027">
    <property type="protein sequence ID" value="ORY42846.1"/>
    <property type="molecule type" value="Genomic_DNA"/>
</dbReference>
<keyword evidence="3" id="KW-0460">Magnesium</keyword>